<accession>E0THK6</accession>
<dbReference type="HOGENOM" id="CLU_3101786_0_0_5"/>
<organism evidence="1 2">
    <name type="scientific">Parvularcula bermudensis (strain ATCC BAA-594 / HTCC2503 / KCTC 12087)</name>
    <dbReference type="NCBI Taxonomy" id="314260"/>
    <lineage>
        <taxon>Bacteria</taxon>
        <taxon>Pseudomonadati</taxon>
        <taxon>Pseudomonadota</taxon>
        <taxon>Alphaproteobacteria</taxon>
        <taxon>Parvularculales</taxon>
        <taxon>Parvularculaceae</taxon>
        <taxon>Parvularcula</taxon>
    </lineage>
</organism>
<reference evidence="1 2" key="2">
    <citation type="journal article" date="2011" name="J. Bacteriol.">
        <title>Complete genome sequence of strain HTCC2503T of Parvularcula bermudensis, the type species of the order "Parvularculales" in the class Alphaproteobacteria.</title>
        <authorList>
            <person name="Oh H.M."/>
            <person name="Kang I."/>
            <person name="Vergin K.L."/>
            <person name="Kang D."/>
            <person name="Rhee K.H."/>
            <person name="Giovannoni S.J."/>
            <person name="Cho J.C."/>
        </authorList>
    </citation>
    <scope>NUCLEOTIDE SEQUENCE [LARGE SCALE GENOMIC DNA]</scope>
    <source>
        <strain evidence="2">ATCC BAA-594 / HTCC2503 / KCTC 12087</strain>
    </source>
</reference>
<gene>
    <name evidence="1" type="ordered locus">PB2503_06182</name>
</gene>
<evidence type="ECO:0000313" key="2">
    <source>
        <dbReference type="Proteomes" id="UP000001302"/>
    </source>
</evidence>
<evidence type="ECO:0000313" key="1">
    <source>
        <dbReference type="EMBL" id="ADM09302.1"/>
    </source>
</evidence>
<sequence>MNEYSKITFTYFSPSLILLFRSAVFKIIFTEEFCELSNLSRIKLFVLKFIY</sequence>
<name>E0THK6_PARBH</name>
<dbReference type="KEGG" id="pbr:PB2503_06182"/>
<proteinExistence type="predicted"/>
<protein>
    <submittedName>
        <fullName evidence="1">Uncharacterized protein</fullName>
    </submittedName>
</protein>
<dbReference type="EMBL" id="CP002156">
    <property type="protein sequence ID" value="ADM09302.1"/>
    <property type="molecule type" value="Genomic_DNA"/>
</dbReference>
<dbReference type="Proteomes" id="UP000001302">
    <property type="component" value="Chromosome"/>
</dbReference>
<reference evidence="2" key="1">
    <citation type="submission" date="2010-08" db="EMBL/GenBank/DDBJ databases">
        <title>Genome sequence of Parvularcula bermudensis HTCC2503.</title>
        <authorList>
            <person name="Kang D.-M."/>
            <person name="Oh H.-M."/>
            <person name="Cho J.-C."/>
        </authorList>
    </citation>
    <scope>NUCLEOTIDE SEQUENCE [LARGE SCALE GENOMIC DNA]</scope>
    <source>
        <strain evidence="2">ATCC BAA-594 / HTCC2503 / KCTC 12087</strain>
    </source>
</reference>
<keyword evidence="2" id="KW-1185">Reference proteome</keyword>
<dbReference type="AlphaFoldDB" id="E0THK6"/>